<feature type="domain" description="YrdC-like" evidence="15">
    <location>
        <begin position="13"/>
        <end position="199"/>
    </location>
</feature>
<feature type="binding site" evidence="14">
    <location>
        <position position="239"/>
    </location>
    <ligand>
        <name>ATP</name>
        <dbReference type="ChEBI" id="CHEBI:30616"/>
    </ligand>
</feature>
<name>A0A399FWV3_UNCN2</name>
<reference evidence="16 17" key="1">
    <citation type="submission" date="2018-08" db="EMBL/GenBank/DDBJ databases">
        <title>Draft genome of candidate division NPL-UPA2 bacterium Unc8 that adapted to ultra-basic serpentinizing groundwater.</title>
        <authorList>
            <person name="Ishii S."/>
            <person name="Suzuki S."/>
            <person name="Nealson K.H."/>
        </authorList>
    </citation>
    <scope>NUCLEOTIDE SEQUENCE [LARGE SCALE GENOMIC DNA]</scope>
    <source>
        <strain evidence="16">Unc8</strain>
    </source>
</reference>
<feature type="binding site" evidence="14">
    <location>
        <position position="58"/>
    </location>
    <ligand>
        <name>ATP</name>
        <dbReference type="ChEBI" id="CHEBI:30616"/>
    </ligand>
</feature>
<dbReference type="GO" id="GO:0008033">
    <property type="term" value="P:tRNA processing"/>
    <property type="evidence" value="ECO:0007669"/>
    <property type="project" value="UniProtKB-KW"/>
</dbReference>
<dbReference type="GO" id="GO:0005737">
    <property type="term" value="C:cytoplasm"/>
    <property type="evidence" value="ECO:0007669"/>
    <property type="project" value="UniProtKB-SubCell"/>
</dbReference>
<accession>A0A399FWV3</accession>
<dbReference type="InterPro" id="IPR017945">
    <property type="entry name" value="DHBP_synth_RibB-like_a/b_dom"/>
</dbReference>
<dbReference type="Pfam" id="PF03481">
    <property type="entry name" value="Sua5_C"/>
    <property type="match status" value="1"/>
</dbReference>
<dbReference type="EMBL" id="NDHY01000003">
    <property type="protein sequence ID" value="RII00517.1"/>
    <property type="molecule type" value="Genomic_DNA"/>
</dbReference>
<evidence type="ECO:0000256" key="8">
    <source>
        <dbReference type="ARBA" id="ARBA00022695"/>
    </source>
</evidence>
<evidence type="ECO:0000259" key="15">
    <source>
        <dbReference type="PROSITE" id="PS51163"/>
    </source>
</evidence>
<feature type="binding site" evidence="14">
    <location>
        <position position="35"/>
    </location>
    <ligand>
        <name>L-threonine</name>
        <dbReference type="ChEBI" id="CHEBI:57926"/>
    </ligand>
</feature>
<dbReference type="Gene3D" id="3.40.50.11030">
    <property type="entry name" value="Threonylcarbamoyl-AMP synthase, C-terminal domain"/>
    <property type="match status" value="1"/>
</dbReference>
<dbReference type="PANTHER" id="PTHR17490">
    <property type="entry name" value="SUA5"/>
    <property type="match status" value="1"/>
</dbReference>
<evidence type="ECO:0000313" key="17">
    <source>
        <dbReference type="Proteomes" id="UP000266287"/>
    </source>
</evidence>
<dbReference type="GO" id="GO:0006450">
    <property type="term" value="P:regulation of translational fidelity"/>
    <property type="evidence" value="ECO:0007669"/>
    <property type="project" value="TreeGrafter"/>
</dbReference>
<feature type="binding site" evidence="14">
    <location>
        <position position="143"/>
    </location>
    <ligand>
        <name>ATP</name>
        <dbReference type="ChEBI" id="CHEBI:30616"/>
    </ligand>
</feature>
<keyword evidence="7 13" id="KW-0819">tRNA processing</keyword>
<dbReference type="InterPro" id="IPR010923">
    <property type="entry name" value="T(6)A37_SUA5"/>
</dbReference>
<feature type="binding site" evidence="14">
    <location>
        <position position="181"/>
    </location>
    <ligand>
        <name>L-threonine</name>
        <dbReference type="ChEBI" id="CHEBI:57926"/>
    </ligand>
</feature>
<comment type="function">
    <text evidence="13">Required for the formation of a threonylcarbamoyl group on adenosine at position 37 (t(6)A37) in tRNAs that read codons beginning with adenine.</text>
</comment>
<protein>
    <recommendedName>
        <fullName evidence="4 13">Threonylcarbamoyl-AMP synthase</fullName>
        <shortName evidence="13">TC-AMP synthase</shortName>
        <ecNumber evidence="3 13">2.7.7.87</ecNumber>
    </recommendedName>
    <alternativeName>
        <fullName evidence="11 13">L-threonylcarbamoyladenylate synthase</fullName>
    </alternativeName>
</protein>
<dbReference type="GO" id="GO:0000049">
    <property type="term" value="F:tRNA binding"/>
    <property type="evidence" value="ECO:0007669"/>
    <property type="project" value="TreeGrafter"/>
</dbReference>
<feature type="binding site" evidence="14">
    <location>
        <position position="117"/>
    </location>
    <ligand>
        <name>ATP</name>
        <dbReference type="ChEBI" id="CHEBI:30616"/>
    </ligand>
</feature>
<organism evidence="16 17">
    <name type="scientific">candidate division NPL-UPA2 bacterium Unc8</name>
    <dbReference type="NCBI Taxonomy" id="1980939"/>
    <lineage>
        <taxon>Bacteria</taxon>
    </lineage>
</organism>
<keyword evidence="5 13" id="KW-0963">Cytoplasm</keyword>
<evidence type="ECO:0000256" key="4">
    <source>
        <dbReference type="ARBA" id="ARBA00015492"/>
    </source>
</evidence>
<gene>
    <name evidence="16" type="ORF">B9J77_01955</name>
</gene>
<feature type="binding site" evidence="14">
    <location>
        <position position="121"/>
    </location>
    <ligand>
        <name>L-threonine</name>
        <dbReference type="ChEBI" id="CHEBI:57926"/>
    </ligand>
</feature>
<dbReference type="Proteomes" id="UP000266287">
    <property type="component" value="Unassembled WGS sequence"/>
</dbReference>
<feature type="binding site" evidence="14">
    <location>
        <position position="195"/>
    </location>
    <ligand>
        <name>ATP</name>
        <dbReference type="ChEBI" id="CHEBI:30616"/>
    </ligand>
</feature>
<feature type="binding site" evidence="14">
    <location>
        <position position="67"/>
    </location>
    <ligand>
        <name>L-threonine</name>
        <dbReference type="ChEBI" id="CHEBI:57926"/>
    </ligand>
</feature>
<dbReference type="PIRSF" id="PIRSF004930">
    <property type="entry name" value="Tln_factor_SUA5"/>
    <property type="match status" value="1"/>
</dbReference>
<keyword evidence="9 13" id="KW-0547">Nucleotide-binding</keyword>
<dbReference type="GO" id="GO:0061710">
    <property type="term" value="F:L-threonylcarbamoyladenylate synthase"/>
    <property type="evidence" value="ECO:0007669"/>
    <property type="project" value="UniProtKB-EC"/>
</dbReference>
<evidence type="ECO:0000256" key="6">
    <source>
        <dbReference type="ARBA" id="ARBA00022679"/>
    </source>
</evidence>
<dbReference type="FunFam" id="3.90.870.10:FF:000009">
    <property type="entry name" value="Threonylcarbamoyl-AMP synthase, putative"/>
    <property type="match status" value="1"/>
</dbReference>
<comment type="subcellular location">
    <subcellularLocation>
        <location evidence="1 13">Cytoplasm</location>
    </subcellularLocation>
</comment>
<comment type="catalytic activity">
    <reaction evidence="12 13">
        <text>L-threonine + hydrogencarbonate + ATP = L-threonylcarbamoyladenylate + diphosphate + H2O</text>
        <dbReference type="Rhea" id="RHEA:36407"/>
        <dbReference type="ChEBI" id="CHEBI:15377"/>
        <dbReference type="ChEBI" id="CHEBI:17544"/>
        <dbReference type="ChEBI" id="CHEBI:30616"/>
        <dbReference type="ChEBI" id="CHEBI:33019"/>
        <dbReference type="ChEBI" id="CHEBI:57926"/>
        <dbReference type="ChEBI" id="CHEBI:73682"/>
        <dbReference type="EC" id="2.7.7.87"/>
    </reaction>
</comment>
<evidence type="ECO:0000256" key="13">
    <source>
        <dbReference type="PIRNR" id="PIRNR004930"/>
    </source>
</evidence>
<evidence type="ECO:0000256" key="3">
    <source>
        <dbReference type="ARBA" id="ARBA00012584"/>
    </source>
</evidence>
<evidence type="ECO:0000256" key="9">
    <source>
        <dbReference type="ARBA" id="ARBA00022741"/>
    </source>
</evidence>
<dbReference type="PANTHER" id="PTHR17490:SF16">
    <property type="entry name" value="THREONYLCARBAMOYL-AMP SYNTHASE"/>
    <property type="match status" value="1"/>
</dbReference>
<dbReference type="Pfam" id="PF01300">
    <property type="entry name" value="Sua5_yciO_yrdC"/>
    <property type="match status" value="1"/>
</dbReference>
<dbReference type="InterPro" id="IPR005145">
    <property type="entry name" value="Sua5_C"/>
</dbReference>
<dbReference type="GO" id="GO:0003725">
    <property type="term" value="F:double-stranded RNA binding"/>
    <property type="evidence" value="ECO:0007669"/>
    <property type="project" value="UniProtKB-UniRule"/>
</dbReference>
<keyword evidence="6 13" id="KW-0808">Transferase</keyword>
<proteinExistence type="inferred from homology"/>
<dbReference type="SUPFAM" id="SSF55821">
    <property type="entry name" value="YrdC/RibB"/>
    <property type="match status" value="1"/>
</dbReference>
<comment type="similarity">
    <text evidence="2 13">Belongs to the SUA5 family.</text>
</comment>
<comment type="caution">
    <text evidence="16">The sequence shown here is derived from an EMBL/GenBank/DDBJ whole genome shotgun (WGS) entry which is preliminary data.</text>
</comment>
<evidence type="ECO:0000256" key="5">
    <source>
        <dbReference type="ARBA" id="ARBA00022490"/>
    </source>
</evidence>
<dbReference type="GO" id="GO:0005524">
    <property type="term" value="F:ATP binding"/>
    <property type="evidence" value="ECO:0007669"/>
    <property type="project" value="UniProtKB-UniRule"/>
</dbReference>
<keyword evidence="8 13" id="KW-0548">Nucleotidyltransferase</keyword>
<evidence type="ECO:0000256" key="7">
    <source>
        <dbReference type="ARBA" id="ARBA00022694"/>
    </source>
</evidence>
<evidence type="ECO:0000256" key="2">
    <source>
        <dbReference type="ARBA" id="ARBA00007663"/>
    </source>
</evidence>
<keyword evidence="10 13" id="KW-0067">ATP-binding</keyword>
<dbReference type="PROSITE" id="PS51163">
    <property type="entry name" value="YRDC"/>
    <property type="match status" value="1"/>
</dbReference>
<evidence type="ECO:0000256" key="1">
    <source>
        <dbReference type="ARBA" id="ARBA00004496"/>
    </source>
</evidence>
<dbReference type="AlphaFoldDB" id="A0A399FWV3"/>
<dbReference type="EC" id="2.7.7.87" evidence="3 13"/>
<feature type="binding site" evidence="14">
    <location>
        <position position="141"/>
    </location>
    <ligand>
        <name>L-threonine</name>
        <dbReference type="ChEBI" id="CHEBI:57926"/>
    </ligand>
</feature>
<evidence type="ECO:0000256" key="12">
    <source>
        <dbReference type="ARBA" id="ARBA00048366"/>
    </source>
</evidence>
<dbReference type="NCBIfam" id="TIGR00057">
    <property type="entry name" value="L-threonylcarbamoyladenylate synthase"/>
    <property type="match status" value="1"/>
</dbReference>
<dbReference type="InterPro" id="IPR050156">
    <property type="entry name" value="TC-AMP_synthase_SUA5"/>
</dbReference>
<sequence length="347" mass="37339">MQIIKINATHPEPLKIRIAANVIRSGGLVAFPTETVYGLGAAVLDAAAVREIFKVKKRPFTDPLIVHIAAKQDYFSLADETSKLAERFMERFWPGPLTLIAKKSSIVPEIVTAGLNTVAIRMPAHKIALSLIKTVGMPVAAPSANLFGRPSPTTAQHVSDDFADKLELIIDGGGTTIGVESTVLDLTAIPPQILRPGGITREEIEETIGGKVTLFSAQKHGNLSGKTSVPSPGMMNTHYAPRAKLIFVEGDCTSVVRKVQKLADSFGQQGKKVVIMAMDESISNYNGFSVRSFGKRDDPKSCAYNLFSVLRSIDKEETDIIIAESVVSDGLGLAVVDRLRKAATAIF</sequence>
<evidence type="ECO:0000256" key="14">
    <source>
        <dbReference type="PIRSR" id="PIRSR004930-1"/>
    </source>
</evidence>
<dbReference type="InterPro" id="IPR038385">
    <property type="entry name" value="Sua5/YwlC_C"/>
</dbReference>
<evidence type="ECO:0000313" key="16">
    <source>
        <dbReference type="EMBL" id="RII00517.1"/>
    </source>
</evidence>
<dbReference type="InterPro" id="IPR006070">
    <property type="entry name" value="Sua5-like_dom"/>
</dbReference>
<evidence type="ECO:0000256" key="10">
    <source>
        <dbReference type="ARBA" id="ARBA00022840"/>
    </source>
</evidence>
<feature type="binding site" evidence="14">
    <location>
        <position position="151"/>
    </location>
    <ligand>
        <name>ATP</name>
        <dbReference type="ChEBI" id="CHEBI:30616"/>
    </ligand>
</feature>
<evidence type="ECO:0000256" key="11">
    <source>
        <dbReference type="ARBA" id="ARBA00029774"/>
    </source>
</evidence>
<dbReference type="Gene3D" id="3.90.870.10">
    <property type="entry name" value="DHBP synthase"/>
    <property type="match status" value="1"/>
</dbReference>